<gene>
    <name evidence="1" type="ORF">NG895_28605</name>
</gene>
<evidence type="ECO:0000313" key="1">
    <source>
        <dbReference type="EMBL" id="MCO6047885.1"/>
    </source>
</evidence>
<dbReference type="GO" id="GO:0004803">
    <property type="term" value="F:transposase activity"/>
    <property type="evidence" value="ECO:0007669"/>
    <property type="project" value="InterPro"/>
</dbReference>
<dbReference type="SUPFAM" id="SSF143422">
    <property type="entry name" value="Transposase IS200-like"/>
    <property type="match status" value="1"/>
</dbReference>
<dbReference type="GO" id="GO:0006313">
    <property type="term" value="P:DNA transposition"/>
    <property type="evidence" value="ECO:0007669"/>
    <property type="project" value="InterPro"/>
</dbReference>
<keyword evidence="2" id="KW-1185">Reference proteome</keyword>
<accession>A0A9X2FF09</accession>
<dbReference type="InterPro" id="IPR036515">
    <property type="entry name" value="Transposase_17_sf"/>
</dbReference>
<evidence type="ECO:0008006" key="3">
    <source>
        <dbReference type="Google" id="ProtNLM"/>
    </source>
</evidence>
<name>A0A9X2FF09_9BACT</name>
<dbReference type="EMBL" id="JAMXLR010000092">
    <property type="protein sequence ID" value="MCO6047885.1"/>
    <property type="molecule type" value="Genomic_DNA"/>
</dbReference>
<dbReference type="RefSeq" id="WP_252855991.1">
    <property type="nucleotide sequence ID" value="NZ_JAMXLR010000092.1"/>
</dbReference>
<sequence length="198" mass="23607">MQRPTERRDYLKRLPPGYYRAQAYVHWSLTVEGRRQGWLKPVFYYRFRELLTHTAFRYEICCPIFCCMPDHFHLLWLGISDDTDQRVAMKFFRRHLNATLKAVGFELQSQGHDHVLTEEQREKDAFETVVEYVARNPERAGLVQVDAFRDYPYTSCLLPGYPEIKPFTDNHWPTFWRVYSHLRQHGVSRGGWSEETAG</sequence>
<dbReference type="GO" id="GO:0003677">
    <property type="term" value="F:DNA binding"/>
    <property type="evidence" value="ECO:0007669"/>
    <property type="project" value="InterPro"/>
</dbReference>
<dbReference type="Proteomes" id="UP001155241">
    <property type="component" value="Unassembled WGS sequence"/>
</dbReference>
<evidence type="ECO:0000313" key="2">
    <source>
        <dbReference type="Proteomes" id="UP001155241"/>
    </source>
</evidence>
<protein>
    <recommendedName>
        <fullName evidence="3">Transposase IS200-like domain-containing protein</fullName>
    </recommendedName>
</protein>
<comment type="caution">
    <text evidence="1">The sequence shown here is derived from an EMBL/GenBank/DDBJ whole genome shotgun (WGS) entry which is preliminary data.</text>
</comment>
<proteinExistence type="predicted"/>
<organism evidence="1 2">
    <name type="scientific">Aeoliella straminimaris</name>
    <dbReference type="NCBI Taxonomy" id="2954799"/>
    <lineage>
        <taxon>Bacteria</taxon>
        <taxon>Pseudomonadati</taxon>
        <taxon>Planctomycetota</taxon>
        <taxon>Planctomycetia</taxon>
        <taxon>Pirellulales</taxon>
        <taxon>Lacipirellulaceae</taxon>
        <taxon>Aeoliella</taxon>
    </lineage>
</organism>
<dbReference type="AlphaFoldDB" id="A0A9X2FF09"/>
<dbReference type="Gene3D" id="3.30.70.1290">
    <property type="entry name" value="Transposase IS200-like"/>
    <property type="match status" value="1"/>
</dbReference>
<reference evidence="1" key="1">
    <citation type="submission" date="2022-06" db="EMBL/GenBank/DDBJ databases">
        <title>Aeoliella straminimaris, a novel planctomycete from sediments.</title>
        <authorList>
            <person name="Vitorino I.R."/>
            <person name="Lage O.M."/>
        </authorList>
    </citation>
    <scope>NUCLEOTIDE SEQUENCE</scope>
    <source>
        <strain evidence="1">ICT_H6.2</strain>
    </source>
</reference>